<evidence type="ECO:0000313" key="2">
    <source>
        <dbReference type="Proteomes" id="UP000315369"/>
    </source>
</evidence>
<organism evidence="1 2">
    <name type="scientific">Myxococcus llanfairpwllgwyngyllgogerychwyrndrobwllllantysiliogogogochensis</name>
    <dbReference type="NCBI Taxonomy" id="2590453"/>
    <lineage>
        <taxon>Bacteria</taxon>
        <taxon>Pseudomonadati</taxon>
        <taxon>Myxococcota</taxon>
        <taxon>Myxococcia</taxon>
        <taxon>Myxococcales</taxon>
        <taxon>Cystobacterineae</taxon>
        <taxon>Myxococcaceae</taxon>
        <taxon>Myxococcus</taxon>
    </lineage>
</organism>
<dbReference type="AlphaFoldDB" id="A0A540WI56"/>
<comment type="caution">
    <text evidence="1">The sequence shown here is derived from an EMBL/GenBank/DDBJ whole genome shotgun (WGS) entry which is preliminary data.</text>
</comment>
<keyword evidence="2" id="KW-1185">Reference proteome</keyword>
<dbReference type="OrthoDB" id="5384425at2"/>
<gene>
    <name evidence="1" type="ORF">FJV41_48710</name>
</gene>
<sequence>MTRLSRSKLWAEFLQRLASEMEPLAPMLHQGRRLVWRQGELLNQVALSRHSWPDRYFPEAPPVTRISMNRFVFEPPEAMLRRFGFSGGPLPLGEPRLRLEWTVYGEELLAFASWLPLLIRGRLNPAEPIPLPPHPSHVFNGGLRRTSYAWTATAWEVYARWRRTDASLPFMAIPADRVKPARALTRILRPPS</sequence>
<accession>A0A540WI56</accession>
<dbReference type="Proteomes" id="UP000315369">
    <property type="component" value="Unassembled WGS sequence"/>
</dbReference>
<name>A0A540WI56_9BACT</name>
<reference evidence="1 2" key="1">
    <citation type="submission" date="2019-06" db="EMBL/GenBank/DDBJ databases">
        <authorList>
            <person name="Livingstone P."/>
            <person name="Whitworth D."/>
        </authorList>
    </citation>
    <scope>NUCLEOTIDE SEQUENCE [LARGE SCALE GENOMIC DNA]</scope>
    <source>
        <strain evidence="1 2">AM401</strain>
    </source>
</reference>
<protein>
    <submittedName>
        <fullName evidence="1">Uncharacterized protein</fullName>
    </submittedName>
</protein>
<evidence type="ECO:0000313" key="1">
    <source>
        <dbReference type="EMBL" id="TQF08663.1"/>
    </source>
</evidence>
<dbReference type="EMBL" id="VIFM01000490">
    <property type="protein sequence ID" value="TQF08663.1"/>
    <property type="molecule type" value="Genomic_DNA"/>
</dbReference>
<proteinExistence type="predicted"/>